<keyword evidence="8" id="KW-1185">Reference proteome</keyword>
<dbReference type="OrthoDB" id="5982524at2"/>
<dbReference type="NCBIfam" id="TIGR01352">
    <property type="entry name" value="tonB_Cterm"/>
    <property type="match status" value="1"/>
</dbReference>
<dbReference type="Gene3D" id="3.30.1150.10">
    <property type="match status" value="1"/>
</dbReference>
<evidence type="ECO:0000256" key="2">
    <source>
        <dbReference type="ARBA" id="ARBA00022692"/>
    </source>
</evidence>
<proteinExistence type="predicted"/>
<evidence type="ECO:0000313" key="7">
    <source>
        <dbReference type="EMBL" id="SHE45344.1"/>
    </source>
</evidence>
<evidence type="ECO:0000256" key="1">
    <source>
        <dbReference type="ARBA" id="ARBA00004167"/>
    </source>
</evidence>
<keyword evidence="2" id="KW-0812">Transmembrane</keyword>
<dbReference type="AlphaFoldDB" id="A0A1M4TLU9"/>
<dbReference type="PROSITE" id="PS51257">
    <property type="entry name" value="PROKAR_LIPOPROTEIN"/>
    <property type="match status" value="1"/>
</dbReference>
<feature type="signal peptide" evidence="5">
    <location>
        <begin position="1"/>
        <end position="20"/>
    </location>
</feature>
<dbReference type="GO" id="GO:0016020">
    <property type="term" value="C:membrane"/>
    <property type="evidence" value="ECO:0007669"/>
    <property type="project" value="UniProtKB-SubCell"/>
</dbReference>
<dbReference type="PROSITE" id="PS52015">
    <property type="entry name" value="TONB_CTD"/>
    <property type="match status" value="1"/>
</dbReference>
<name>A0A1M4TLU9_9GAMM</name>
<organism evidence="7 8">
    <name type="scientific">Thermomonas hydrothermalis</name>
    <dbReference type="NCBI Taxonomy" id="213588"/>
    <lineage>
        <taxon>Bacteria</taxon>
        <taxon>Pseudomonadati</taxon>
        <taxon>Pseudomonadota</taxon>
        <taxon>Gammaproteobacteria</taxon>
        <taxon>Lysobacterales</taxon>
        <taxon>Lysobacteraceae</taxon>
        <taxon>Thermomonas</taxon>
    </lineage>
</organism>
<evidence type="ECO:0000256" key="4">
    <source>
        <dbReference type="ARBA" id="ARBA00023136"/>
    </source>
</evidence>
<sequence>MRLLQAGVLALWLACTGAQAGTAPAEQGSGESVLTMRVDGELTIGTQGEVEAYALRTELTPDIQKMLDKAIPKWAFVPIEQDGKPVRAKTPMRITLVAREIGEQKYEVKIDNVIFSPLTKEDREAAERAAGKAVARMNRLPFPRYPQELMLAGIEGSVLLRLRLNPDGSVADVFAEQSSLYNVKGSRRALDKARALLEKSATDAARKWTYSVENASAEQTQDIDVKVPVKYSLKGPDEIERDGVGVWRYEYRGPRLDPPWKKADDMEPIVGVSDLNNGEMVSGNTPFRLRDRSVLNQAL</sequence>
<evidence type="ECO:0000256" key="5">
    <source>
        <dbReference type="SAM" id="SignalP"/>
    </source>
</evidence>
<reference evidence="8" key="1">
    <citation type="submission" date="2016-11" db="EMBL/GenBank/DDBJ databases">
        <authorList>
            <person name="Varghese N."/>
            <person name="Submissions S."/>
        </authorList>
    </citation>
    <scope>NUCLEOTIDE SEQUENCE [LARGE SCALE GENOMIC DNA]</scope>
    <source>
        <strain evidence="8">DSM 14834</strain>
    </source>
</reference>
<dbReference type="SUPFAM" id="SSF74653">
    <property type="entry name" value="TolA/TonB C-terminal domain"/>
    <property type="match status" value="1"/>
</dbReference>
<dbReference type="GO" id="GO:0055085">
    <property type="term" value="P:transmembrane transport"/>
    <property type="evidence" value="ECO:0007669"/>
    <property type="project" value="InterPro"/>
</dbReference>
<gene>
    <name evidence="7" type="ORF">SAMN02745204_00467</name>
</gene>
<evidence type="ECO:0000259" key="6">
    <source>
        <dbReference type="PROSITE" id="PS52015"/>
    </source>
</evidence>
<keyword evidence="5" id="KW-0732">Signal</keyword>
<dbReference type="InterPro" id="IPR006260">
    <property type="entry name" value="TonB/TolA_C"/>
</dbReference>
<dbReference type="InterPro" id="IPR037682">
    <property type="entry name" value="TonB_C"/>
</dbReference>
<protein>
    <submittedName>
        <fullName evidence="7">TonB family C-terminal domain-containing protein</fullName>
    </submittedName>
</protein>
<feature type="domain" description="TonB C-terminal" evidence="6">
    <location>
        <begin position="130"/>
        <end position="240"/>
    </location>
</feature>
<comment type="subcellular location">
    <subcellularLocation>
        <location evidence="1">Membrane</location>
        <topology evidence="1">Single-pass membrane protein</topology>
    </subcellularLocation>
</comment>
<dbReference type="RefSeq" id="WP_072755021.1">
    <property type="nucleotide sequence ID" value="NZ_FQUK01000005.1"/>
</dbReference>
<accession>A0A1M4TLU9</accession>
<evidence type="ECO:0000256" key="3">
    <source>
        <dbReference type="ARBA" id="ARBA00022989"/>
    </source>
</evidence>
<keyword evidence="3" id="KW-1133">Transmembrane helix</keyword>
<dbReference type="EMBL" id="FQUK01000005">
    <property type="protein sequence ID" value="SHE45344.1"/>
    <property type="molecule type" value="Genomic_DNA"/>
</dbReference>
<dbReference type="STRING" id="213588.SAMN02745204_00467"/>
<keyword evidence="4" id="KW-0472">Membrane</keyword>
<feature type="chain" id="PRO_5013109974" evidence="5">
    <location>
        <begin position="21"/>
        <end position="299"/>
    </location>
</feature>
<dbReference type="Proteomes" id="UP000242857">
    <property type="component" value="Unassembled WGS sequence"/>
</dbReference>
<evidence type="ECO:0000313" key="8">
    <source>
        <dbReference type="Proteomes" id="UP000242857"/>
    </source>
</evidence>
<dbReference type="Pfam" id="PF03544">
    <property type="entry name" value="TonB_C"/>
    <property type="match status" value="1"/>
</dbReference>